<proteinExistence type="predicted"/>
<organism evidence="1 2">
    <name type="scientific">Candidatus Nitrosomaritimum aestuariumsis</name>
    <dbReference type="NCBI Taxonomy" id="3342354"/>
    <lineage>
        <taxon>Archaea</taxon>
        <taxon>Nitrososphaerota</taxon>
        <taxon>Nitrososphaeria</taxon>
        <taxon>Nitrosopumilales</taxon>
        <taxon>Nitrosopumilaceae</taxon>
        <taxon>Candidatus Nitrosomaritimum</taxon>
    </lineage>
</organism>
<protein>
    <submittedName>
        <fullName evidence="1">Uncharacterized protein</fullName>
    </submittedName>
</protein>
<dbReference type="EMBL" id="JACEMZ010000045">
    <property type="protein sequence ID" value="MBA4452810.1"/>
    <property type="molecule type" value="Genomic_DNA"/>
</dbReference>
<sequence length="83" mass="9942">MLEKQFKPEALYNKVVHFYMDKKGYSKDKANEIAQAVVKRESQRRICKNEDCKHFSHDHIRNSETCLVENCQCHKFQLNKIIQ</sequence>
<accession>A0AC60VZR3</accession>
<evidence type="ECO:0000313" key="1">
    <source>
        <dbReference type="EMBL" id="MBA4452810.1"/>
    </source>
</evidence>
<name>A0AC60VZR3_9ARCH</name>
<evidence type="ECO:0000313" key="2">
    <source>
        <dbReference type="Proteomes" id="UP000559653"/>
    </source>
</evidence>
<dbReference type="Proteomes" id="UP000559653">
    <property type="component" value="Unassembled WGS sequence"/>
</dbReference>
<gene>
    <name evidence="1" type="ORF">H2B03_06565</name>
</gene>
<comment type="caution">
    <text evidence="1">The sequence shown here is derived from an EMBL/GenBank/DDBJ whole genome shotgun (WGS) entry which is preliminary data.</text>
</comment>
<reference evidence="1 2" key="1">
    <citation type="journal article" date="2020" name="Appl. Environ. Microbiol.">
        <title>Genomic Characteristics of a Novel Species of Ammonia-Oxidizing Archaea from the Jiulong River Estuary.</title>
        <authorList>
            <person name="Zou D."/>
            <person name="Wan R."/>
            <person name="Han L."/>
            <person name="Xu M.N."/>
            <person name="Liu Y."/>
            <person name="Liu H."/>
            <person name="Kao S.J."/>
            <person name="Li M."/>
        </authorList>
    </citation>
    <scope>NUCLEOTIDE SEQUENCE [LARGE SCALE GENOMIC DNA]</scope>
    <source>
        <strain evidence="1">W1bin1</strain>
    </source>
</reference>